<evidence type="ECO:0000313" key="3">
    <source>
        <dbReference type="EMBL" id="AVZ74032.1"/>
    </source>
</evidence>
<dbReference type="Proteomes" id="UP000244201">
    <property type="component" value="Chromosome"/>
</dbReference>
<name>A0A2R4T4I8_9ACTN</name>
<dbReference type="RefSeq" id="WP_108150117.1">
    <property type="nucleotide sequence ID" value="NZ_CP026304.1"/>
</dbReference>
<keyword evidence="2" id="KW-1133">Transmembrane helix</keyword>
<feature type="transmembrane region" description="Helical" evidence="2">
    <location>
        <begin position="69"/>
        <end position="87"/>
    </location>
</feature>
<evidence type="ECO:0000313" key="4">
    <source>
        <dbReference type="Proteomes" id="UP000244201"/>
    </source>
</evidence>
<reference evidence="3 4" key="1">
    <citation type="submission" date="2018-01" db="EMBL/GenBank/DDBJ databases">
        <title>Complete genome sequence of Streptomyces lunaelactis MM109T, a Ferroverdin A producer isolated from cave moonmilk deposits.</title>
        <authorList>
            <person name="Naome A."/>
            <person name="Martinet L."/>
            <person name="Maciejewska M."/>
            <person name="Anderssen S."/>
            <person name="Adam D."/>
            <person name="Tenconi E."/>
            <person name="Deflandre B."/>
            <person name="Arguelles-Arias A."/>
            <person name="Calusinska M."/>
            <person name="Copieters W."/>
            <person name="Karim L."/>
            <person name="Hanikenne M."/>
            <person name="Baurain D."/>
            <person name="van Wezel G."/>
            <person name="Smargiasso N."/>
            <person name="de Pauw E."/>
            <person name="Delfosse P."/>
            <person name="Rigali S."/>
        </authorList>
    </citation>
    <scope>NUCLEOTIDE SEQUENCE [LARGE SCALE GENOMIC DNA]</scope>
    <source>
        <strain evidence="3 4">MM109</strain>
    </source>
</reference>
<accession>A0A2R4T4I8</accession>
<evidence type="ECO:0000256" key="1">
    <source>
        <dbReference type="SAM" id="MobiDB-lite"/>
    </source>
</evidence>
<keyword evidence="4" id="KW-1185">Reference proteome</keyword>
<organism evidence="3 4">
    <name type="scientific">Streptomyces lunaelactis</name>
    <dbReference type="NCBI Taxonomy" id="1535768"/>
    <lineage>
        <taxon>Bacteria</taxon>
        <taxon>Bacillati</taxon>
        <taxon>Actinomycetota</taxon>
        <taxon>Actinomycetes</taxon>
        <taxon>Kitasatosporales</taxon>
        <taxon>Streptomycetaceae</taxon>
        <taxon>Streptomyces</taxon>
    </lineage>
</organism>
<feature type="region of interest" description="Disordered" evidence="1">
    <location>
        <begin position="220"/>
        <end position="246"/>
    </location>
</feature>
<gene>
    <name evidence="3" type="ORF">SLUN_19560</name>
</gene>
<sequence length="262" mass="26624">MSSIPVARARAGLRLLRASVFTAVCVVLSATGHALAACAAVPRWTLAIGFLGVFALVAPFAGRARSLPSIAVALTAGQLALHALFGAGQSHLRLAPTADDALIRMAAKLVCGAGSSSLSPADAHRIVTNAGIDPTAHGVHTHMAGTSAASPGLLPSLPMLLAHLLAAVATGWLLRRGDLALLRLIRLSADSAHEVAEAAWLRSLRAALVLVRALRAGLTGTPAVDPRTPRPSSAPPVPSAGEALQHTVIRRGPPAARLALAA</sequence>
<evidence type="ECO:0008006" key="5">
    <source>
        <dbReference type="Google" id="ProtNLM"/>
    </source>
</evidence>
<feature type="transmembrane region" description="Helical" evidence="2">
    <location>
        <begin position="153"/>
        <end position="174"/>
    </location>
</feature>
<dbReference type="AlphaFoldDB" id="A0A2R4T4I8"/>
<evidence type="ECO:0000256" key="2">
    <source>
        <dbReference type="SAM" id="Phobius"/>
    </source>
</evidence>
<dbReference type="GeneID" id="55657453"/>
<protein>
    <recommendedName>
        <fullName evidence="5">Integral membrane protein</fullName>
    </recommendedName>
</protein>
<feature type="transmembrane region" description="Helical" evidence="2">
    <location>
        <begin position="44"/>
        <end position="62"/>
    </location>
</feature>
<dbReference type="EMBL" id="CP026304">
    <property type="protein sequence ID" value="AVZ74032.1"/>
    <property type="molecule type" value="Genomic_DNA"/>
</dbReference>
<proteinExistence type="predicted"/>
<keyword evidence="2" id="KW-0812">Transmembrane</keyword>
<dbReference type="KEGG" id="slk:SLUN_19560"/>
<dbReference type="OrthoDB" id="4350641at2"/>
<keyword evidence="2" id="KW-0472">Membrane</keyword>